<dbReference type="PANTHER" id="PTHR18952:SF265">
    <property type="entry name" value="CARBONIC ANHYDRASE"/>
    <property type="match status" value="1"/>
</dbReference>
<evidence type="ECO:0000313" key="14">
    <source>
        <dbReference type="Proteomes" id="UP000187209"/>
    </source>
</evidence>
<sequence length="264" mass="30272">MIKLLLIFVPSLVLSWDYKFSGTDWPGLCSTGTKQTPINIDVNSTVRVFSNEPEYSWIHFQMTENPLQANQDAGGYKFVGTFGEMNMMQGNLPVLSTNLINFHFHSPSENFINGQQFDLEMHIVMQDKDQRYNFVVFGVLFRVENNAYNSFINKVIESRENHVIITLAEAFNTLQIKDYLQFSGSLTTPPCTENVFWMLDTKIRTISPEQLRFFRSLWSEKMDYAGGNGNNRLLQPVNDRTITHFIGASISLGYIGMLVILFMS</sequence>
<keyword evidence="11" id="KW-0732">Signal</keyword>
<dbReference type="GO" id="GO:0008270">
    <property type="term" value="F:zinc ion binding"/>
    <property type="evidence" value="ECO:0007669"/>
    <property type="project" value="UniProtKB-UniRule"/>
</dbReference>
<dbReference type="InterPro" id="IPR041891">
    <property type="entry name" value="Alpha_CA_prokaryot-like"/>
</dbReference>
<keyword evidence="14" id="KW-1185">Reference proteome</keyword>
<comment type="catalytic activity">
    <reaction evidence="8 9">
        <text>hydrogencarbonate + H(+) = CO2 + H2O</text>
        <dbReference type="Rhea" id="RHEA:10748"/>
        <dbReference type="ChEBI" id="CHEBI:15377"/>
        <dbReference type="ChEBI" id="CHEBI:15378"/>
        <dbReference type="ChEBI" id="CHEBI:16526"/>
        <dbReference type="ChEBI" id="CHEBI:17544"/>
        <dbReference type="EC" id="4.2.1.1"/>
    </reaction>
</comment>
<evidence type="ECO:0000256" key="9">
    <source>
        <dbReference type="RuleBase" id="RU367011"/>
    </source>
</evidence>
<evidence type="ECO:0000256" key="1">
    <source>
        <dbReference type="ARBA" id="ARBA00001947"/>
    </source>
</evidence>
<keyword evidence="10" id="KW-1133">Transmembrane helix</keyword>
<dbReference type="InterPro" id="IPR001148">
    <property type="entry name" value="CA_dom"/>
</dbReference>
<evidence type="ECO:0000256" key="2">
    <source>
        <dbReference type="ARBA" id="ARBA00002904"/>
    </source>
</evidence>
<dbReference type="OrthoDB" id="5986706at2759"/>
<reference evidence="13 14" key="1">
    <citation type="submission" date="2016-11" db="EMBL/GenBank/DDBJ databases">
        <title>The macronuclear genome of Stentor coeruleus: a giant cell with tiny introns.</title>
        <authorList>
            <person name="Slabodnick M."/>
            <person name="Ruby J.G."/>
            <person name="Reiff S.B."/>
            <person name="Swart E.C."/>
            <person name="Gosai S."/>
            <person name="Prabakaran S."/>
            <person name="Witkowska E."/>
            <person name="Larue G.E."/>
            <person name="Fisher S."/>
            <person name="Freeman R.M."/>
            <person name="Gunawardena J."/>
            <person name="Chu W."/>
            <person name="Stover N.A."/>
            <person name="Gregory B.D."/>
            <person name="Nowacki M."/>
            <person name="Derisi J."/>
            <person name="Roy S.W."/>
            <person name="Marshall W.F."/>
            <person name="Sood P."/>
        </authorList>
    </citation>
    <scope>NUCLEOTIDE SEQUENCE [LARGE SCALE GENOMIC DNA]</scope>
    <source>
        <strain evidence="13">WM001</strain>
    </source>
</reference>
<gene>
    <name evidence="13" type="ORF">SteCoe_10728</name>
</gene>
<dbReference type="PROSITE" id="PS51144">
    <property type="entry name" value="ALPHA_CA_2"/>
    <property type="match status" value="1"/>
</dbReference>
<evidence type="ECO:0000256" key="7">
    <source>
        <dbReference type="ARBA" id="ARBA00023239"/>
    </source>
</evidence>
<proteinExistence type="inferred from homology"/>
<dbReference type="SMART" id="SM01057">
    <property type="entry name" value="Carb_anhydrase"/>
    <property type="match status" value="1"/>
</dbReference>
<feature type="domain" description="Alpha-carbonic anhydrase" evidence="12">
    <location>
        <begin position="14"/>
        <end position="246"/>
    </location>
</feature>
<comment type="similarity">
    <text evidence="3 9">Belongs to the alpha-carbonic anhydrase family.</text>
</comment>
<protein>
    <recommendedName>
        <fullName evidence="4 9">Carbonic anhydrase</fullName>
        <ecNumber evidence="4 9">4.2.1.1</ecNumber>
    </recommendedName>
</protein>
<keyword evidence="5 9" id="KW-0479">Metal-binding</keyword>
<dbReference type="AlphaFoldDB" id="A0A1R2CEW2"/>
<dbReference type="PANTHER" id="PTHR18952">
    <property type="entry name" value="CARBONIC ANHYDRASE"/>
    <property type="match status" value="1"/>
</dbReference>
<evidence type="ECO:0000256" key="4">
    <source>
        <dbReference type="ARBA" id="ARBA00012925"/>
    </source>
</evidence>
<keyword evidence="10" id="KW-0472">Membrane</keyword>
<evidence type="ECO:0000256" key="3">
    <source>
        <dbReference type="ARBA" id="ARBA00010718"/>
    </source>
</evidence>
<comment type="caution">
    <text evidence="13">The sequence shown here is derived from an EMBL/GenBank/DDBJ whole genome shotgun (WGS) entry which is preliminary data.</text>
</comment>
<dbReference type="InterPro" id="IPR023561">
    <property type="entry name" value="Carbonic_anhydrase_a-class"/>
</dbReference>
<dbReference type="Pfam" id="PF00194">
    <property type="entry name" value="Carb_anhydrase"/>
    <property type="match status" value="1"/>
</dbReference>
<dbReference type="CDD" id="cd03124">
    <property type="entry name" value="alpha_CA_prokaryotic_like"/>
    <property type="match status" value="1"/>
</dbReference>
<feature type="chain" id="PRO_5012864963" description="Carbonic anhydrase" evidence="11">
    <location>
        <begin position="16"/>
        <end position="264"/>
    </location>
</feature>
<evidence type="ECO:0000256" key="5">
    <source>
        <dbReference type="ARBA" id="ARBA00022723"/>
    </source>
</evidence>
<name>A0A1R2CEW2_9CILI</name>
<keyword evidence="7 9" id="KW-0456">Lyase</keyword>
<feature type="signal peptide" evidence="11">
    <location>
        <begin position="1"/>
        <end position="15"/>
    </location>
</feature>
<feature type="transmembrane region" description="Helical" evidence="10">
    <location>
        <begin position="242"/>
        <end position="263"/>
    </location>
</feature>
<keyword evidence="6 9" id="KW-0862">Zinc</keyword>
<dbReference type="EMBL" id="MPUH01000174">
    <property type="protein sequence ID" value="OMJ87551.1"/>
    <property type="molecule type" value="Genomic_DNA"/>
</dbReference>
<evidence type="ECO:0000313" key="13">
    <source>
        <dbReference type="EMBL" id="OMJ87551.1"/>
    </source>
</evidence>
<accession>A0A1R2CEW2</accession>
<dbReference type="Gene3D" id="3.10.200.10">
    <property type="entry name" value="Alpha carbonic anhydrase"/>
    <property type="match status" value="1"/>
</dbReference>
<dbReference type="SUPFAM" id="SSF51069">
    <property type="entry name" value="Carbonic anhydrase"/>
    <property type="match status" value="1"/>
</dbReference>
<keyword evidence="10" id="KW-0812">Transmembrane</keyword>
<dbReference type="GO" id="GO:0004089">
    <property type="term" value="F:carbonate dehydratase activity"/>
    <property type="evidence" value="ECO:0007669"/>
    <property type="project" value="UniProtKB-UniRule"/>
</dbReference>
<evidence type="ECO:0000256" key="8">
    <source>
        <dbReference type="ARBA" id="ARBA00048348"/>
    </source>
</evidence>
<organism evidence="13 14">
    <name type="scientific">Stentor coeruleus</name>
    <dbReference type="NCBI Taxonomy" id="5963"/>
    <lineage>
        <taxon>Eukaryota</taxon>
        <taxon>Sar</taxon>
        <taxon>Alveolata</taxon>
        <taxon>Ciliophora</taxon>
        <taxon>Postciliodesmatophora</taxon>
        <taxon>Heterotrichea</taxon>
        <taxon>Heterotrichida</taxon>
        <taxon>Stentoridae</taxon>
        <taxon>Stentor</taxon>
    </lineage>
</organism>
<comment type="function">
    <text evidence="2 9">Reversible hydration of carbon dioxide.</text>
</comment>
<dbReference type="InterPro" id="IPR018338">
    <property type="entry name" value="Carbonic_anhydrase_a-class_CS"/>
</dbReference>
<evidence type="ECO:0000259" key="12">
    <source>
        <dbReference type="PROSITE" id="PS51144"/>
    </source>
</evidence>
<dbReference type="InterPro" id="IPR036398">
    <property type="entry name" value="CA_dom_sf"/>
</dbReference>
<dbReference type="EC" id="4.2.1.1" evidence="4 9"/>
<evidence type="ECO:0000256" key="10">
    <source>
        <dbReference type="SAM" id="Phobius"/>
    </source>
</evidence>
<dbReference type="Proteomes" id="UP000187209">
    <property type="component" value="Unassembled WGS sequence"/>
</dbReference>
<evidence type="ECO:0000256" key="6">
    <source>
        <dbReference type="ARBA" id="ARBA00022833"/>
    </source>
</evidence>
<dbReference type="PROSITE" id="PS00162">
    <property type="entry name" value="ALPHA_CA_1"/>
    <property type="match status" value="1"/>
</dbReference>
<evidence type="ECO:0000256" key="11">
    <source>
        <dbReference type="SAM" id="SignalP"/>
    </source>
</evidence>
<comment type="cofactor">
    <cofactor evidence="1 9">
        <name>Zn(2+)</name>
        <dbReference type="ChEBI" id="CHEBI:29105"/>
    </cofactor>
</comment>